<evidence type="ECO:0000313" key="4">
    <source>
        <dbReference type="Proteomes" id="UP000548476"/>
    </source>
</evidence>
<feature type="domain" description="VOC" evidence="2">
    <location>
        <begin position="5"/>
        <end position="129"/>
    </location>
</feature>
<protein>
    <submittedName>
        <fullName evidence="3">Catechol 2,3-dioxygenase-like lactoylglutathione lyase family enzyme</fullName>
    </submittedName>
</protein>
<dbReference type="Gene3D" id="3.10.180.10">
    <property type="entry name" value="2,3-Dihydroxybiphenyl 1,2-Dioxygenase, domain 1"/>
    <property type="match status" value="1"/>
</dbReference>
<dbReference type="PANTHER" id="PTHR36113:SF6">
    <property type="entry name" value="FOSFOMYCIN RESISTANCE PROTEIN FOSX"/>
    <property type="match status" value="1"/>
</dbReference>
<accession>A0A841FK70</accession>
<evidence type="ECO:0000256" key="1">
    <source>
        <dbReference type="ARBA" id="ARBA00022723"/>
    </source>
</evidence>
<dbReference type="InterPro" id="IPR029068">
    <property type="entry name" value="Glyas_Bleomycin-R_OHBP_Dase"/>
</dbReference>
<dbReference type="InterPro" id="IPR037523">
    <property type="entry name" value="VOC_core"/>
</dbReference>
<evidence type="ECO:0000313" key="3">
    <source>
        <dbReference type="EMBL" id="MBB6034228.1"/>
    </source>
</evidence>
<proteinExistence type="predicted"/>
<sequence length="148" mass="16087">MNALKTGHVGLNVTDLTRSIAFYQKVLDLTVFAERDADGRRYAMLGRDRTLMLTLWQQSSGEFATDRPGLHHLSFEVPDRAAVERAEEILRDLGATLVHDGIVRHGEQGTSGGVFFTDPDGVRLEIFAPEVGGEAPAPTGSAPTCGFF</sequence>
<dbReference type="EMBL" id="JACHGT010000004">
    <property type="protein sequence ID" value="MBB6034228.1"/>
    <property type="molecule type" value="Genomic_DNA"/>
</dbReference>
<dbReference type="InterPro" id="IPR051332">
    <property type="entry name" value="Fosfomycin_Res_Enzymes"/>
</dbReference>
<dbReference type="AlphaFoldDB" id="A0A841FK70"/>
<dbReference type="GO" id="GO:0046872">
    <property type="term" value="F:metal ion binding"/>
    <property type="evidence" value="ECO:0007669"/>
    <property type="project" value="UniProtKB-KW"/>
</dbReference>
<gene>
    <name evidence="3" type="ORF">HNR73_002078</name>
</gene>
<keyword evidence="3" id="KW-0456">Lyase</keyword>
<dbReference type="PANTHER" id="PTHR36113">
    <property type="entry name" value="LYASE, PUTATIVE-RELATED-RELATED"/>
    <property type="match status" value="1"/>
</dbReference>
<dbReference type="GO" id="GO:0016829">
    <property type="term" value="F:lyase activity"/>
    <property type="evidence" value="ECO:0007669"/>
    <property type="project" value="UniProtKB-KW"/>
</dbReference>
<evidence type="ECO:0000259" key="2">
    <source>
        <dbReference type="PROSITE" id="PS51819"/>
    </source>
</evidence>
<name>A0A841FK70_9ACTN</name>
<dbReference type="Pfam" id="PF00903">
    <property type="entry name" value="Glyoxalase"/>
    <property type="match status" value="1"/>
</dbReference>
<dbReference type="RefSeq" id="WP_239122118.1">
    <property type="nucleotide sequence ID" value="NZ_BONT01000045.1"/>
</dbReference>
<dbReference type="Proteomes" id="UP000548476">
    <property type="component" value="Unassembled WGS sequence"/>
</dbReference>
<dbReference type="GO" id="GO:0051213">
    <property type="term" value="F:dioxygenase activity"/>
    <property type="evidence" value="ECO:0007669"/>
    <property type="project" value="UniProtKB-KW"/>
</dbReference>
<dbReference type="InterPro" id="IPR004360">
    <property type="entry name" value="Glyas_Fos-R_dOase_dom"/>
</dbReference>
<comment type="caution">
    <text evidence="3">The sequence shown here is derived from an EMBL/GenBank/DDBJ whole genome shotgun (WGS) entry which is preliminary data.</text>
</comment>
<organism evidence="3 4">
    <name type="scientific">Phytomonospora endophytica</name>
    <dbReference type="NCBI Taxonomy" id="714109"/>
    <lineage>
        <taxon>Bacteria</taxon>
        <taxon>Bacillati</taxon>
        <taxon>Actinomycetota</taxon>
        <taxon>Actinomycetes</taxon>
        <taxon>Micromonosporales</taxon>
        <taxon>Micromonosporaceae</taxon>
        <taxon>Phytomonospora</taxon>
    </lineage>
</organism>
<reference evidence="3 4" key="1">
    <citation type="submission" date="2020-08" db="EMBL/GenBank/DDBJ databases">
        <title>Genomic Encyclopedia of Type Strains, Phase IV (KMG-IV): sequencing the most valuable type-strain genomes for metagenomic binning, comparative biology and taxonomic classification.</title>
        <authorList>
            <person name="Goeker M."/>
        </authorList>
    </citation>
    <scope>NUCLEOTIDE SEQUENCE [LARGE SCALE GENOMIC DNA]</scope>
    <source>
        <strain evidence="3 4">YIM 65646</strain>
    </source>
</reference>
<keyword evidence="3" id="KW-0560">Oxidoreductase</keyword>
<keyword evidence="3" id="KW-0223">Dioxygenase</keyword>
<keyword evidence="1" id="KW-0479">Metal-binding</keyword>
<dbReference type="PROSITE" id="PS51819">
    <property type="entry name" value="VOC"/>
    <property type="match status" value="1"/>
</dbReference>
<keyword evidence="4" id="KW-1185">Reference proteome</keyword>
<dbReference type="SUPFAM" id="SSF54593">
    <property type="entry name" value="Glyoxalase/Bleomycin resistance protein/Dihydroxybiphenyl dioxygenase"/>
    <property type="match status" value="1"/>
</dbReference>